<comment type="caution">
    <text evidence="2">The sequence shown here is derived from an EMBL/GenBank/DDBJ whole genome shotgun (WGS) entry which is preliminary data.</text>
</comment>
<gene>
    <name evidence="2" type="ORF">GCM10022407_31330</name>
</gene>
<feature type="transmembrane region" description="Helical" evidence="1">
    <location>
        <begin position="12"/>
        <end position="37"/>
    </location>
</feature>
<keyword evidence="1" id="KW-0812">Transmembrane</keyword>
<feature type="transmembrane region" description="Helical" evidence="1">
    <location>
        <begin position="180"/>
        <end position="202"/>
    </location>
</feature>
<evidence type="ECO:0000256" key="1">
    <source>
        <dbReference type="SAM" id="Phobius"/>
    </source>
</evidence>
<feature type="transmembrane region" description="Helical" evidence="1">
    <location>
        <begin position="91"/>
        <end position="117"/>
    </location>
</feature>
<sequence length="244" mass="26279">MAIRSIETAPLGYARLGGALYLVIILSGAFAEGFIINKLIVGGNAAATARNILASPMLWQVGVAGNVLVVLCAVPLLWIEYLLLRPVSKNLVLLALFFNLVSLAVEAVSKVFLLLVLPTLESAQYQHVFGPQQVPMLANLALKSHEISFNIALLFFGFTCLVNGYLLFKSGYFPRVIGVLMQAAGACYLVACWAALFAPVLAGKLLPAALLPCLVGELSWCLWLLVKGVDSAKWQECVSENQEV</sequence>
<feature type="transmembrane region" description="Helical" evidence="1">
    <location>
        <begin position="208"/>
        <end position="226"/>
    </location>
</feature>
<evidence type="ECO:0000313" key="2">
    <source>
        <dbReference type="EMBL" id="GAA3983961.1"/>
    </source>
</evidence>
<dbReference type="RefSeq" id="WP_345125827.1">
    <property type="nucleotide sequence ID" value="NZ_BAABDI010000024.1"/>
</dbReference>
<reference evidence="3" key="1">
    <citation type="journal article" date="2019" name="Int. J. Syst. Evol. Microbiol.">
        <title>The Global Catalogue of Microorganisms (GCM) 10K type strain sequencing project: providing services to taxonomists for standard genome sequencing and annotation.</title>
        <authorList>
            <consortium name="The Broad Institute Genomics Platform"/>
            <consortium name="The Broad Institute Genome Sequencing Center for Infectious Disease"/>
            <person name="Wu L."/>
            <person name="Ma J."/>
        </authorList>
    </citation>
    <scope>NUCLEOTIDE SEQUENCE [LARGE SCALE GENOMIC DNA]</scope>
    <source>
        <strain evidence="3">JCM 17217</strain>
    </source>
</reference>
<keyword evidence="1" id="KW-1133">Transmembrane helix</keyword>
<dbReference type="Proteomes" id="UP001501556">
    <property type="component" value="Unassembled WGS sequence"/>
</dbReference>
<dbReference type="InterPro" id="IPR025495">
    <property type="entry name" value="DUF4386"/>
</dbReference>
<dbReference type="EMBL" id="BAABDI010000024">
    <property type="protein sequence ID" value="GAA3983961.1"/>
    <property type="molecule type" value="Genomic_DNA"/>
</dbReference>
<protein>
    <submittedName>
        <fullName evidence="2">DUF4386 domain-containing protein</fullName>
    </submittedName>
</protein>
<keyword evidence="1" id="KW-0472">Membrane</keyword>
<name>A0ABP7QMV7_9BACT</name>
<dbReference type="Pfam" id="PF14329">
    <property type="entry name" value="DUF4386"/>
    <property type="match status" value="1"/>
</dbReference>
<proteinExistence type="predicted"/>
<evidence type="ECO:0000313" key="3">
    <source>
        <dbReference type="Proteomes" id="UP001501556"/>
    </source>
</evidence>
<keyword evidence="3" id="KW-1185">Reference proteome</keyword>
<feature type="transmembrane region" description="Helical" evidence="1">
    <location>
        <begin position="147"/>
        <end position="168"/>
    </location>
</feature>
<accession>A0ABP7QMV7</accession>
<organism evidence="2 3">
    <name type="scientific">Hymenobacter antarcticus</name>
    <dbReference type="NCBI Taxonomy" id="486270"/>
    <lineage>
        <taxon>Bacteria</taxon>
        <taxon>Pseudomonadati</taxon>
        <taxon>Bacteroidota</taxon>
        <taxon>Cytophagia</taxon>
        <taxon>Cytophagales</taxon>
        <taxon>Hymenobacteraceae</taxon>
        <taxon>Hymenobacter</taxon>
    </lineage>
</organism>
<feature type="transmembrane region" description="Helical" evidence="1">
    <location>
        <begin position="57"/>
        <end position="79"/>
    </location>
</feature>